<gene>
    <name evidence="2" type="ORF">O181_107322</name>
</gene>
<sequence>MRRVDKETSKAEQDSGKPSQRRICKEPLEPMESICKSVAFLPDVSRSLRGKQHPDKRLSDANFSQKYWDDVVVPYDLSHEIEVGDDDESSAGSTSEVKSDEEILIYQRKRWTMLIVGKS</sequence>
<dbReference type="EMBL" id="AVOT02081124">
    <property type="protein sequence ID" value="MBW0567607.1"/>
    <property type="molecule type" value="Genomic_DNA"/>
</dbReference>
<feature type="compositionally biased region" description="Basic and acidic residues" evidence="1">
    <location>
        <begin position="1"/>
        <end position="15"/>
    </location>
</feature>
<evidence type="ECO:0000256" key="1">
    <source>
        <dbReference type="SAM" id="MobiDB-lite"/>
    </source>
</evidence>
<evidence type="ECO:0000313" key="2">
    <source>
        <dbReference type="EMBL" id="MBW0567607.1"/>
    </source>
</evidence>
<organism evidence="2 3">
    <name type="scientific">Austropuccinia psidii MF-1</name>
    <dbReference type="NCBI Taxonomy" id="1389203"/>
    <lineage>
        <taxon>Eukaryota</taxon>
        <taxon>Fungi</taxon>
        <taxon>Dikarya</taxon>
        <taxon>Basidiomycota</taxon>
        <taxon>Pucciniomycotina</taxon>
        <taxon>Pucciniomycetes</taxon>
        <taxon>Pucciniales</taxon>
        <taxon>Sphaerophragmiaceae</taxon>
        <taxon>Austropuccinia</taxon>
    </lineage>
</organism>
<reference evidence="2" key="1">
    <citation type="submission" date="2021-03" db="EMBL/GenBank/DDBJ databases">
        <title>Draft genome sequence of rust myrtle Austropuccinia psidii MF-1, a brazilian biotype.</title>
        <authorList>
            <person name="Quecine M.C."/>
            <person name="Pachon D.M.R."/>
            <person name="Bonatelli M.L."/>
            <person name="Correr F.H."/>
            <person name="Franceschini L.M."/>
            <person name="Leite T.F."/>
            <person name="Margarido G.R.A."/>
            <person name="Almeida C.A."/>
            <person name="Ferrarezi J.A."/>
            <person name="Labate C.A."/>
        </authorList>
    </citation>
    <scope>NUCLEOTIDE SEQUENCE</scope>
    <source>
        <strain evidence="2">MF-1</strain>
    </source>
</reference>
<dbReference type="Proteomes" id="UP000765509">
    <property type="component" value="Unassembled WGS sequence"/>
</dbReference>
<comment type="caution">
    <text evidence="2">The sequence shown here is derived from an EMBL/GenBank/DDBJ whole genome shotgun (WGS) entry which is preliminary data.</text>
</comment>
<keyword evidence="3" id="KW-1185">Reference proteome</keyword>
<proteinExistence type="predicted"/>
<protein>
    <submittedName>
        <fullName evidence="2">Uncharacterized protein</fullName>
    </submittedName>
</protein>
<dbReference type="OrthoDB" id="3045408at2759"/>
<name>A0A9Q3PP90_9BASI</name>
<dbReference type="AlphaFoldDB" id="A0A9Q3PP90"/>
<evidence type="ECO:0000313" key="3">
    <source>
        <dbReference type="Proteomes" id="UP000765509"/>
    </source>
</evidence>
<accession>A0A9Q3PP90</accession>
<feature type="region of interest" description="Disordered" evidence="1">
    <location>
        <begin position="1"/>
        <end position="24"/>
    </location>
</feature>